<keyword evidence="5" id="KW-0540">Nuclease</keyword>
<evidence type="ECO:0000256" key="2">
    <source>
        <dbReference type="SAM" id="Coils"/>
    </source>
</evidence>
<feature type="coiled-coil region" evidence="2">
    <location>
        <begin position="558"/>
        <end position="592"/>
    </location>
</feature>
<feature type="compositionally biased region" description="Basic and acidic residues" evidence="3">
    <location>
        <begin position="641"/>
        <end position="706"/>
    </location>
</feature>
<dbReference type="GO" id="GO:0004519">
    <property type="term" value="F:endonuclease activity"/>
    <property type="evidence" value="ECO:0007669"/>
    <property type="project" value="UniProtKB-KW"/>
</dbReference>
<proteinExistence type="predicted"/>
<feature type="compositionally biased region" description="Basic and acidic residues" evidence="3">
    <location>
        <begin position="752"/>
        <end position="761"/>
    </location>
</feature>
<evidence type="ECO:0000313" key="5">
    <source>
        <dbReference type="EMBL" id="KAJ6437943.1"/>
    </source>
</evidence>
<sequence>MIRPDYTRNHYWMRRWNTLVMNPIRTWMPSQPKIARISEGLSNNYMEVIVREYVDTHASDHLDHISGCPRTSDNRTVGNMAISLADLKTAEEEKDTWLPVYLATFILLHNISLMIAHDATRASGSSFSPTCAEDMGAYFYEANTLLAYFHYYSRSFSPLHEHCNDLTLGRTLGLCDYRIKFIRYSRAFAKQHERDLIAYIHKLSSRGIPPTLSMIKNFAQDIAKTEVGKDWPYRFVQRYRDELGCTWFDGLDMSRKRADNASRYKAYFELIRTKIEKYNILPCNTYNVDEKGFLLGVINRTKRVFALSVKKQGKLLGAAQDGNRSWITFLACVCQDLSALPPFLIYQGKPGQVQDTWLTEFDPEHQSAFFTTSETGWTSHQLGKEWLTGVFDRFTKAKARNGRDYRLLITDGHSSHVNMDFLEWCDQHRIIVAVFPPHSTHRLQPLDVSLFSPLSTAYSNQLIQWTAKTQGLVGLSEREFWTLFWNAFEASFTPENVASGWKRTGLLPFDPEVVLSQIIEKGEDDSDTGGDSAESLALQQPSARDLRRLVDKVADKSAADADRNSRRLKSTLESLQSEVELLRYENRGLRETIIHERQRRQRGKALKDYLFDRTDPNSAQVFSPAKVAQARLRKAALESQKKEEALQKETQKVQRQQKAAERRALTLERRRQREAEMERKRQMKEARQQEKETNRRVRQELKRHCQETAQEMQDERQVASETRKKSPGVQDEIIVASQPTPEPPVASQAPDLLHDNTKEKSSTAPIRASPSGHDGLTTVKWDETYFTAVFSI</sequence>
<organism evidence="5 6">
    <name type="scientific">Purpureocillium lavendulum</name>
    <dbReference type="NCBI Taxonomy" id="1247861"/>
    <lineage>
        <taxon>Eukaryota</taxon>
        <taxon>Fungi</taxon>
        <taxon>Dikarya</taxon>
        <taxon>Ascomycota</taxon>
        <taxon>Pezizomycotina</taxon>
        <taxon>Sordariomycetes</taxon>
        <taxon>Hypocreomycetidae</taxon>
        <taxon>Hypocreales</taxon>
        <taxon>Ophiocordycipitaceae</taxon>
        <taxon>Purpureocillium</taxon>
    </lineage>
</organism>
<dbReference type="InterPro" id="IPR004875">
    <property type="entry name" value="DDE_SF_endonuclease_dom"/>
</dbReference>
<dbReference type="Pfam" id="PF03221">
    <property type="entry name" value="HTH_Tnp_Tc5"/>
    <property type="match status" value="1"/>
</dbReference>
<feature type="region of interest" description="Disordered" evidence="3">
    <location>
        <begin position="641"/>
        <end position="772"/>
    </location>
</feature>
<keyword evidence="2" id="KW-0175">Coiled coil</keyword>
<name>A0AB34FFZ8_9HYPO</name>
<dbReference type="Pfam" id="PF03184">
    <property type="entry name" value="DDE_1"/>
    <property type="match status" value="1"/>
</dbReference>
<keyword evidence="5" id="KW-0378">Hydrolase</keyword>
<dbReference type="GO" id="GO:0005634">
    <property type="term" value="C:nucleus"/>
    <property type="evidence" value="ECO:0007669"/>
    <property type="project" value="TreeGrafter"/>
</dbReference>
<dbReference type="PANTHER" id="PTHR19303">
    <property type="entry name" value="TRANSPOSON"/>
    <property type="match status" value="1"/>
</dbReference>
<dbReference type="AlphaFoldDB" id="A0AB34FFZ8"/>
<feature type="compositionally biased region" description="Basic and acidic residues" evidence="3">
    <location>
        <begin position="713"/>
        <end position="724"/>
    </location>
</feature>
<reference evidence="5" key="1">
    <citation type="submission" date="2023-01" db="EMBL/GenBank/DDBJ databases">
        <title>The growth and conidiation of Purpureocillium lavendulum are regulated by nitrogen source and histone H3K14 acetylation.</title>
        <authorList>
            <person name="Tang P."/>
            <person name="Han J."/>
            <person name="Zhang C."/>
            <person name="Tang P."/>
            <person name="Qi F."/>
            <person name="Zhang K."/>
            <person name="Liang L."/>
        </authorList>
    </citation>
    <scope>NUCLEOTIDE SEQUENCE</scope>
    <source>
        <strain evidence="5">YMF1.00683</strain>
    </source>
</reference>
<dbReference type="InterPro" id="IPR006600">
    <property type="entry name" value="HTH_CenpB_DNA-bd_dom"/>
</dbReference>
<protein>
    <submittedName>
        <fullName evidence="5">DDE superfamily endonuclease, CENP-B-like protein</fullName>
    </submittedName>
</protein>
<feature type="domain" description="HTH CENPB-type" evidence="4">
    <location>
        <begin position="180"/>
        <end position="245"/>
    </location>
</feature>
<keyword evidence="1" id="KW-0238">DNA-binding</keyword>
<dbReference type="Proteomes" id="UP001163105">
    <property type="component" value="Unassembled WGS sequence"/>
</dbReference>
<dbReference type="PROSITE" id="PS51253">
    <property type="entry name" value="HTH_CENPB"/>
    <property type="match status" value="1"/>
</dbReference>
<evidence type="ECO:0000256" key="3">
    <source>
        <dbReference type="SAM" id="MobiDB-lite"/>
    </source>
</evidence>
<dbReference type="InterPro" id="IPR050863">
    <property type="entry name" value="CenT-Element_Derived"/>
</dbReference>
<comment type="caution">
    <text evidence="5">The sequence shown here is derived from an EMBL/GenBank/DDBJ whole genome shotgun (WGS) entry which is preliminary data.</text>
</comment>
<keyword evidence="5" id="KW-0255">Endonuclease</keyword>
<dbReference type="PANTHER" id="PTHR19303:SF74">
    <property type="entry name" value="POGO TRANSPOSABLE ELEMENT WITH KRAB DOMAIN"/>
    <property type="match status" value="1"/>
</dbReference>
<evidence type="ECO:0000313" key="6">
    <source>
        <dbReference type="Proteomes" id="UP001163105"/>
    </source>
</evidence>
<evidence type="ECO:0000259" key="4">
    <source>
        <dbReference type="PROSITE" id="PS51253"/>
    </source>
</evidence>
<dbReference type="GO" id="GO:0003677">
    <property type="term" value="F:DNA binding"/>
    <property type="evidence" value="ECO:0007669"/>
    <property type="project" value="UniProtKB-KW"/>
</dbReference>
<keyword evidence="6" id="KW-1185">Reference proteome</keyword>
<evidence type="ECO:0000256" key="1">
    <source>
        <dbReference type="ARBA" id="ARBA00023125"/>
    </source>
</evidence>
<gene>
    <name evidence="5" type="ORF">O9K51_09365</name>
</gene>
<accession>A0AB34FFZ8</accession>
<dbReference type="EMBL" id="JAQHRD010000009">
    <property type="protein sequence ID" value="KAJ6437943.1"/>
    <property type="molecule type" value="Genomic_DNA"/>
</dbReference>